<evidence type="ECO:0000313" key="2">
    <source>
        <dbReference type="EMBL" id="CAG7823413.1"/>
    </source>
</evidence>
<protein>
    <submittedName>
        <fullName evidence="2">Uncharacterized protein</fullName>
    </submittedName>
</protein>
<sequence length="162" mass="18993">MNTVFILFWAAFSQAFRAVTGKENQEYSRTQFLENFELLRMSTIWLNELEETYKIAFPKQFGLMRHRNLSTVPNHNSALDEDRTCQNVSFRSVKQNIRLFHNYGYDYVLNAAIFAGAFSRLTNCRNSCYSHIRIQRNCNDISRNDQELDGPDIQWGKLYGGI</sequence>
<proteinExistence type="predicted"/>
<accession>A0A8J2L0Y2</accession>
<feature type="chain" id="PRO_5035156036" evidence="1">
    <location>
        <begin position="22"/>
        <end position="162"/>
    </location>
</feature>
<gene>
    <name evidence="2" type="ORF">AFUS01_LOCUS33632</name>
</gene>
<dbReference type="AlphaFoldDB" id="A0A8J2L0Y2"/>
<keyword evidence="1" id="KW-0732">Signal</keyword>
<keyword evidence="3" id="KW-1185">Reference proteome</keyword>
<evidence type="ECO:0000313" key="3">
    <source>
        <dbReference type="Proteomes" id="UP000708208"/>
    </source>
</evidence>
<comment type="caution">
    <text evidence="2">The sequence shown here is derived from an EMBL/GenBank/DDBJ whole genome shotgun (WGS) entry which is preliminary data.</text>
</comment>
<evidence type="ECO:0000256" key="1">
    <source>
        <dbReference type="SAM" id="SignalP"/>
    </source>
</evidence>
<reference evidence="2" key="1">
    <citation type="submission" date="2021-06" db="EMBL/GenBank/DDBJ databases">
        <authorList>
            <person name="Hodson N. C."/>
            <person name="Mongue J. A."/>
            <person name="Jaron S. K."/>
        </authorList>
    </citation>
    <scope>NUCLEOTIDE SEQUENCE</scope>
</reference>
<organism evidence="2 3">
    <name type="scientific">Allacma fusca</name>
    <dbReference type="NCBI Taxonomy" id="39272"/>
    <lineage>
        <taxon>Eukaryota</taxon>
        <taxon>Metazoa</taxon>
        <taxon>Ecdysozoa</taxon>
        <taxon>Arthropoda</taxon>
        <taxon>Hexapoda</taxon>
        <taxon>Collembola</taxon>
        <taxon>Symphypleona</taxon>
        <taxon>Sminthuridae</taxon>
        <taxon>Allacma</taxon>
    </lineage>
</organism>
<name>A0A8J2L0Y2_9HEXA</name>
<dbReference type="Proteomes" id="UP000708208">
    <property type="component" value="Unassembled WGS sequence"/>
</dbReference>
<dbReference type="EMBL" id="CAJVCH010529414">
    <property type="protein sequence ID" value="CAG7823413.1"/>
    <property type="molecule type" value="Genomic_DNA"/>
</dbReference>
<feature type="signal peptide" evidence="1">
    <location>
        <begin position="1"/>
        <end position="21"/>
    </location>
</feature>